<dbReference type="PATRIC" id="fig|1486262.3.peg.916"/>
<organism evidence="2 3">
    <name type="scientific">Martelella endophytica</name>
    <dbReference type="NCBI Taxonomy" id="1486262"/>
    <lineage>
        <taxon>Bacteria</taxon>
        <taxon>Pseudomonadati</taxon>
        <taxon>Pseudomonadota</taxon>
        <taxon>Alphaproteobacteria</taxon>
        <taxon>Hyphomicrobiales</taxon>
        <taxon>Aurantimonadaceae</taxon>
        <taxon>Martelella</taxon>
    </lineage>
</organism>
<keyword evidence="3" id="KW-1185">Reference proteome</keyword>
<dbReference type="HOGENOM" id="CLU_2807363_0_0_5"/>
<evidence type="ECO:0000313" key="3">
    <source>
        <dbReference type="Proteomes" id="UP000032611"/>
    </source>
</evidence>
<reference evidence="2 3" key="1">
    <citation type="journal article" date="2015" name="Genome Announc.">
        <title>Complete genome sequence of Martelella endophytica YC6887, which has antifungal activity associated with a halophyte.</title>
        <authorList>
            <person name="Khan A."/>
            <person name="Khan H."/>
            <person name="Chung E.J."/>
            <person name="Hossain M.T."/>
            <person name="Chung Y.R."/>
        </authorList>
    </citation>
    <scope>NUCLEOTIDE SEQUENCE [LARGE SCALE GENOMIC DNA]</scope>
    <source>
        <strain evidence="2">YC6887</strain>
    </source>
</reference>
<dbReference type="EMBL" id="CP010803">
    <property type="protein sequence ID" value="AJY45115.1"/>
    <property type="molecule type" value="Genomic_DNA"/>
</dbReference>
<feature type="region of interest" description="Disordered" evidence="1">
    <location>
        <begin position="28"/>
        <end position="52"/>
    </location>
</feature>
<dbReference type="STRING" id="1486262.TM49_04480"/>
<sequence length="67" mass="7639">MSLDLLEQSILPLFELFGVEIELPQEPGHRFPALDRDGEDAEEVSRIKPSSFHGQSTPFRVFARILE</sequence>
<evidence type="ECO:0000313" key="2">
    <source>
        <dbReference type="EMBL" id="AJY45115.1"/>
    </source>
</evidence>
<accession>A0A0D5LMD0</accession>
<dbReference type="KEGG" id="mey:TM49_04480"/>
<gene>
    <name evidence="2" type="ORF">TM49_04480</name>
</gene>
<dbReference type="RefSeq" id="WP_045679709.1">
    <property type="nucleotide sequence ID" value="NZ_CP010803.1"/>
</dbReference>
<dbReference type="Proteomes" id="UP000032611">
    <property type="component" value="Chromosome"/>
</dbReference>
<name>A0A0D5LMD0_MAREN</name>
<dbReference type="AlphaFoldDB" id="A0A0D5LMD0"/>
<protein>
    <submittedName>
        <fullName evidence="2">Uncharacterized protein</fullName>
    </submittedName>
</protein>
<proteinExistence type="predicted"/>
<evidence type="ECO:0000256" key="1">
    <source>
        <dbReference type="SAM" id="MobiDB-lite"/>
    </source>
</evidence>